<evidence type="ECO:0000313" key="2">
    <source>
        <dbReference type="EMBL" id="EAR49387.1"/>
    </source>
</evidence>
<gene>
    <name evidence="2" type="ORF">OG2516_14011</name>
</gene>
<dbReference type="eggNOG" id="COG3568">
    <property type="taxonomic scope" value="Bacteria"/>
</dbReference>
<sequence>MTLRLASYNIRKCLGTDRRRDPHRILQVLRQADADVVALQEVDMRLGPRPAALPRALVEAETDYAPLALVTSKSSLGWHGQTILLRRGLRILSEARVPLPGLEPRGAVLVEVEDPGRGPIRVVGVHLGLLRRDRLRQIRAILSALRARGPMPAAIMGDFNEWSEARGLQGFEPPWEVHTPGPSFHARRPMLALDRIVLGPGLALQRSGVVATALSRRASDHLPIWAEVTRTG</sequence>
<evidence type="ECO:0000313" key="3">
    <source>
        <dbReference type="Proteomes" id="UP000003635"/>
    </source>
</evidence>
<dbReference type="AlphaFoldDB" id="Q2C9N7"/>
<dbReference type="GO" id="GO:0006506">
    <property type="term" value="P:GPI anchor biosynthetic process"/>
    <property type="evidence" value="ECO:0007669"/>
    <property type="project" value="TreeGrafter"/>
</dbReference>
<accession>Q2C9N7</accession>
<keyword evidence="2" id="KW-0540">Nuclease</keyword>
<feature type="domain" description="Endonuclease/exonuclease/phosphatase" evidence="1">
    <location>
        <begin position="6"/>
        <end position="221"/>
    </location>
</feature>
<dbReference type="HOGENOM" id="CLU_060500_3_0_5"/>
<dbReference type="OrthoDB" id="9813425at2"/>
<reference evidence="2 3" key="1">
    <citation type="journal article" date="2010" name="J. Bacteriol.">
        <title>Genome sequences of Oceanicola granulosus HTCC2516(T) and Oceanicola batsensis HTCC2597(TDelta).</title>
        <authorList>
            <person name="Thrash J.C."/>
            <person name="Cho J.C."/>
            <person name="Vergin K.L."/>
            <person name="Giovannoni S.J."/>
        </authorList>
    </citation>
    <scope>NUCLEOTIDE SEQUENCE [LARGE SCALE GENOMIC DNA]</scope>
    <source>
        <strain evidence="3">ATCC BAA-861 / DSM 15982 / KCTC 12143 / HTCC2516</strain>
    </source>
</reference>
<keyword evidence="3" id="KW-1185">Reference proteome</keyword>
<organism evidence="2 3">
    <name type="scientific">Oceanicola granulosus (strain ATCC BAA-861 / DSM 15982 / KCTC 12143 / HTCC2516)</name>
    <dbReference type="NCBI Taxonomy" id="314256"/>
    <lineage>
        <taxon>Bacteria</taxon>
        <taxon>Pseudomonadati</taxon>
        <taxon>Pseudomonadota</taxon>
        <taxon>Alphaproteobacteria</taxon>
        <taxon>Rhodobacterales</taxon>
        <taxon>Roseobacteraceae</taxon>
        <taxon>Oceanicola</taxon>
    </lineage>
</organism>
<keyword evidence="2" id="KW-0255">Endonuclease</keyword>
<dbReference type="PANTHER" id="PTHR14859">
    <property type="entry name" value="CALCOFLUOR WHITE HYPERSENSITIVE PROTEIN PRECURSOR"/>
    <property type="match status" value="1"/>
</dbReference>
<name>Q2C9N7_OCEGH</name>
<dbReference type="STRING" id="314256.OG2516_14011"/>
<proteinExistence type="predicted"/>
<dbReference type="InterPro" id="IPR005135">
    <property type="entry name" value="Endo/exonuclease/phosphatase"/>
</dbReference>
<dbReference type="InterPro" id="IPR051916">
    <property type="entry name" value="GPI-anchor_lipid_remodeler"/>
</dbReference>
<dbReference type="Gene3D" id="3.60.10.10">
    <property type="entry name" value="Endonuclease/exonuclease/phosphatase"/>
    <property type="match status" value="1"/>
</dbReference>
<dbReference type="InterPro" id="IPR036691">
    <property type="entry name" value="Endo/exonu/phosph_ase_sf"/>
</dbReference>
<protein>
    <submittedName>
        <fullName evidence="2">Endonuclease/exonuclease/phosphatase family protein</fullName>
    </submittedName>
</protein>
<evidence type="ECO:0000259" key="1">
    <source>
        <dbReference type="Pfam" id="PF03372"/>
    </source>
</evidence>
<keyword evidence="2" id="KW-0269">Exonuclease</keyword>
<dbReference type="GO" id="GO:0004519">
    <property type="term" value="F:endonuclease activity"/>
    <property type="evidence" value="ECO:0007669"/>
    <property type="project" value="UniProtKB-KW"/>
</dbReference>
<dbReference type="GO" id="GO:0016020">
    <property type="term" value="C:membrane"/>
    <property type="evidence" value="ECO:0007669"/>
    <property type="project" value="GOC"/>
</dbReference>
<dbReference type="GO" id="GO:0004527">
    <property type="term" value="F:exonuclease activity"/>
    <property type="evidence" value="ECO:0007669"/>
    <property type="project" value="UniProtKB-KW"/>
</dbReference>
<dbReference type="SUPFAM" id="SSF56219">
    <property type="entry name" value="DNase I-like"/>
    <property type="match status" value="1"/>
</dbReference>
<comment type="caution">
    <text evidence="2">The sequence shown here is derived from an EMBL/GenBank/DDBJ whole genome shotgun (WGS) entry which is preliminary data.</text>
</comment>
<dbReference type="Proteomes" id="UP000003635">
    <property type="component" value="Unassembled WGS sequence"/>
</dbReference>
<dbReference type="Pfam" id="PF03372">
    <property type="entry name" value="Exo_endo_phos"/>
    <property type="match status" value="1"/>
</dbReference>
<dbReference type="PANTHER" id="PTHR14859:SF15">
    <property type="entry name" value="ENDONUCLEASE_EXONUCLEASE_PHOSPHATASE DOMAIN-CONTAINING PROTEIN"/>
    <property type="match status" value="1"/>
</dbReference>
<keyword evidence="2" id="KW-0378">Hydrolase</keyword>
<dbReference type="EMBL" id="AAOT01000081">
    <property type="protein sequence ID" value="EAR49387.1"/>
    <property type="molecule type" value="Genomic_DNA"/>
</dbReference>
<dbReference type="RefSeq" id="WP_007256318.1">
    <property type="nucleotide sequence ID" value="NZ_CH724108.1"/>
</dbReference>